<dbReference type="RefSeq" id="WP_071834305.1">
    <property type="nucleotide sequence ID" value="NZ_LSRP01000102.1"/>
</dbReference>
<dbReference type="InterPro" id="IPR029058">
    <property type="entry name" value="AB_hydrolase_fold"/>
</dbReference>
<dbReference type="NCBIfam" id="TIGR01840">
    <property type="entry name" value="esterase_phb"/>
    <property type="match status" value="1"/>
</dbReference>
<proteinExistence type="predicted"/>
<dbReference type="Pfam" id="PF10503">
    <property type="entry name" value="Esterase_PHB"/>
    <property type="match status" value="1"/>
</dbReference>
<comment type="caution">
    <text evidence="3">The sequence shown here is derived from an EMBL/GenBank/DDBJ whole genome shotgun (WGS) entry which is preliminary data.</text>
</comment>
<protein>
    <submittedName>
        <fullName evidence="3">Esterase</fullName>
    </submittedName>
</protein>
<evidence type="ECO:0000313" key="4">
    <source>
        <dbReference type="Proteomes" id="UP000182661"/>
    </source>
</evidence>
<keyword evidence="2" id="KW-0378">Hydrolase</keyword>
<sequence length="358" mass="39086">MRSRFKLPFSGLLKQHRRWEKTLIKAVKISRTVLTTTAASRPKAAPRAAATGRLEEVATFGTNPGRLRMLHYVPPRLPKKAPLVVVLHGCRQTAQAYDQGSGWSTLARERGFAVVYAEQTRSNNGNLCFNWFRPSSVTRDRGEVMSIRQMVTKMAALHGIDRKRVFVTGLSAGGAMTAAMLATYPDLFAGGGIIAGLPFGAARDVRRALDAMRQAPERAVSDWSDLVRAAAPATRVWPSVSIWHGTKDTTVSISNAQALLAQWLDLHGLDADTYVESRVDGHLKRLWRNAAGEIKVELYIIEGMGHGTPLKPRAASRTKADTPGPFMLDAGISSSMHLATGWGLKKPDLLSALKTVAR</sequence>
<accession>A0A657LPB7</accession>
<dbReference type="Gene3D" id="3.40.50.1820">
    <property type="entry name" value="alpha/beta hydrolase"/>
    <property type="match status" value="1"/>
</dbReference>
<dbReference type="Proteomes" id="UP000182661">
    <property type="component" value="Unassembled WGS sequence"/>
</dbReference>
<dbReference type="AlphaFoldDB" id="A0A657LPB7"/>
<name>A0A657LPB7_9HYPH</name>
<dbReference type="PANTHER" id="PTHR43037">
    <property type="entry name" value="UNNAMED PRODUCT-RELATED"/>
    <property type="match status" value="1"/>
</dbReference>
<reference evidence="3 4" key="1">
    <citation type="submission" date="2016-02" db="EMBL/GenBank/DDBJ databases">
        <title>Genome sequencing of a beta-galactosidase producing bacteria Rhizobium sp. 59.</title>
        <authorList>
            <person name="Wang D."/>
            <person name="Kot W."/>
            <person name="Qin Y."/>
            <person name="Hansen L."/>
            <person name="Naqvi K."/>
            <person name="Rensing C."/>
        </authorList>
    </citation>
    <scope>NUCLEOTIDE SEQUENCE [LARGE SCALE GENOMIC DNA]</scope>
    <source>
        <strain evidence="3 4">59</strain>
    </source>
</reference>
<dbReference type="InterPro" id="IPR050955">
    <property type="entry name" value="Plant_Biomass_Hydrol_Est"/>
</dbReference>
<keyword evidence="4" id="KW-1185">Reference proteome</keyword>
<organism evidence="3 4">
    <name type="scientific">Pararhizobium antarcticum</name>
    <dbReference type="NCBI Taxonomy" id="1798805"/>
    <lineage>
        <taxon>Bacteria</taxon>
        <taxon>Pseudomonadati</taxon>
        <taxon>Pseudomonadota</taxon>
        <taxon>Alphaproteobacteria</taxon>
        <taxon>Hyphomicrobiales</taxon>
        <taxon>Rhizobiaceae</taxon>
        <taxon>Rhizobium/Agrobacterium group</taxon>
        <taxon>Pararhizobium</taxon>
    </lineage>
</organism>
<dbReference type="PANTHER" id="PTHR43037:SF1">
    <property type="entry name" value="BLL1128 PROTEIN"/>
    <property type="match status" value="1"/>
</dbReference>
<dbReference type="GO" id="GO:0016787">
    <property type="term" value="F:hydrolase activity"/>
    <property type="evidence" value="ECO:0007669"/>
    <property type="project" value="UniProtKB-KW"/>
</dbReference>
<dbReference type="EMBL" id="LSRP01000102">
    <property type="protein sequence ID" value="OJF93986.1"/>
    <property type="molecule type" value="Genomic_DNA"/>
</dbReference>
<dbReference type="GO" id="GO:0005576">
    <property type="term" value="C:extracellular region"/>
    <property type="evidence" value="ECO:0007669"/>
    <property type="project" value="InterPro"/>
</dbReference>
<keyword evidence="1" id="KW-0732">Signal</keyword>
<dbReference type="SUPFAM" id="SSF53474">
    <property type="entry name" value="alpha/beta-Hydrolases"/>
    <property type="match status" value="2"/>
</dbReference>
<evidence type="ECO:0000313" key="3">
    <source>
        <dbReference type="EMBL" id="OJF93986.1"/>
    </source>
</evidence>
<evidence type="ECO:0000256" key="1">
    <source>
        <dbReference type="ARBA" id="ARBA00022729"/>
    </source>
</evidence>
<evidence type="ECO:0000256" key="2">
    <source>
        <dbReference type="ARBA" id="ARBA00022801"/>
    </source>
</evidence>
<dbReference type="InterPro" id="IPR010126">
    <property type="entry name" value="Esterase_phb"/>
</dbReference>
<dbReference type="OrthoDB" id="9767239at2"/>
<gene>
    <name evidence="3" type="ORF">AX760_20855</name>
</gene>